<protein>
    <submittedName>
        <fullName evidence="3">Putative endonuclease</fullName>
    </submittedName>
</protein>
<evidence type="ECO:0000256" key="1">
    <source>
        <dbReference type="ARBA" id="ARBA00007435"/>
    </source>
</evidence>
<keyword evidence="4" id="KW-1185">Reference proteome</keyword>
<dbReference type="GO" id="GO:0004519">
    <property type="term" value="F:endonuclease activity"/>
    <property type="evidence" value="ECO:0007669"/>
    <property type="project" value="UniProtKB-KW"/>
</dbReference>
<dbReference type="PROSITE" id="PS50164">
    <property type="entry name" value="GIY_YIG"/>
    <property type="match status" value="1"/>
</dbReference>
<keyword evidence="3" id="KW-0540">Nuclease</keyword>
<gene>
    <name evidence="3" type="ORF">SAMN04488116_2886</name>
</gene>
<dbReference type="PANTHER" id="PTHR34477:SF1">
    <property type="entry name" value="UPF0213 PROTEIN YHBQ"/>
    <property type="match status" value="1"/>
</dbReference>
<dbReference type="AlphaFoldDB" id="A0A1M5NMX5"/>
<comment type="similarity">
    <text evidence="1">Belongs to the UPF0213 family.</text>
</comment>
<reference evidence="4" key="1">
    <citation type="submission" date="2016-11" db="EMBL/GenBank/DDBJ databases">
        <authorList>
            <person name="Varghese N."/>
            <person name="Submissions S."/>
        </authorList>
    </citation>
    <scope>NUCLEOTIDE SEQUENCE [LARGE SCALE GENOMIC DNA]</scope>
    <source>
        <strain evidence="4">DSM 22638</strain>
    </source>
</reference>
<dbReference type="Gene3D" id="3.40.1440.10">
    <property type="entry name" value="GIY-YIG endonuclease"/>
    <property type="match status" value="1"/>
</dbReference>
<dbReference type="Pfam" id="PF01541">
    <property type="entry name" value="GIY-YIG"/>
    <property type="match status" value="1"/>
</dbReference>
<proteinExistence type="inferred from homology"/>
<dbReference type="InterPro" id="IPR050190">
    <property type="entry name" value="UPF0213_domain"/>
</dbReference>
<dbReference type="EMBL" id="FQWL01000005">
    <property type="protein sequence ID" value="SHG90860.1"/>
    <property type="molecule type" value="Genomic_DNA"/>
</dbReference>
<evidence type="ECO:0000259" key="2">
    <source>
        <dbReference type="PROSITE" id="PS50164"/>
    </source>
</evidence>
<dbReference type="InterPro" id="IPR035901">
    <property type="entry name" value="GIY-YIG_endonuc_sf"/>
</dbReference>
<evidence type="ECO:0000313" key="3">
    <source>
        <dbReference type="EMBL" id="SHG90860.1"/>
    </source>
</evidence>
<dbReference type="SUPFAM" id="SSF82771">
    <property type="entry name" value="GIY-YIG endonuclease"/>
    <property type="match status" value="1"/>
</dbReference>
<feature type="domain" description="GIY-YIG" evidence="2">
    <location>
        <begin position="13"/>
        <end position="91"/>
    </location>
</feature>
<accession>A0A1M5NMX5</accession>
<dbReference type="InterPro" id="IPR000305">
    <property type="entry name" value="GIY-YIG_endonuc"/>
</dbReference>
<evidence type="ECO:0000313" key="4">
    <source>
        <dbReference type="Proteomes" id="UP000184532"/>
    </source>
</evidence>
<name>A0A1M5NMX5_9FLAO</name>
<sequence length="91" mass="10416">MDAVHLYPNLMALPYSVYILKCSNGQFYTGFSANLSQRLKAHAKGEVSFTRDKLPIELVHVSKFANKLRAYDFERYLKTGSGIAFRNKRLV</sequence>
<dbReference type="Proteomes" id="UP000184532">
    <property type="component" value="Unassembled WGS sequence"/>
</dbReference>
<keyword evidence="3" id="KW-0378">Hydrolase</keyword>
<dbReference type="PANTHER" id="PTHR34477">
    <property type="entry name" value="UPF0213 PROTEIN YHBQ"/>
    <property type="match status" value="1"/>
</dbReference>
<organism evidence="3 4">
    <name type="scientific">Flagellimonas flava</name>
    <dbReference type="NCBI Taxonomy" id="570519"/>
    <lineage>
        <taxon>Bacteria</taxon>
        <taxon>Pseudomonadati</taxon>
        <taxon>Bacteroidota</taxon>
        <taxon>Flavobacteriia</taxon>
        <taxon>Flavobacteriales</taxon>
        <taxon>Flavobacteriaceae</taxon>
        <taxon>Flagellimonas</taxon>
    </lineage>
</organism>
<keyword evidence="3" id="KW-0255">Endonuclease</keyword>